<dbReference type="OrthoDB" id="9799921at2"/>
<dbReference type="GO" id="GO:0004844">
    <property type="term" value="F:uracil DNA N-glycosylase activity"/>
    <property type="evidence" value="ECO:0007669"/>
    <property type="project" value="TreeGrafter"/>
</dbReference>
<evidence type="ECO:0000256" key="3">
    <source>
        <dbReference type="ARBA" id="ARBA00023204"/>
    </source>
</evidence>
<name>A0A1V4HWC3_NITVU</name>
<feature type="domain" description="Uracil-DNA glycosylase-like" evidence="4">
    <location>
        <begin position="6"/>
        <end position="162"/>
    </location>
</feature>
<dbReference type="Proteomes" id="UP000189940">
    <property type="component" value="Unassembled WGS sequence"/>
</dbReference>
<comment type="caution">
    <text evidence="5">The sequence shown here is derived from an EMBL/GenBank/DDBJ whole genome shotgun (WGS) entry which is preliminary data.</text>
</comment>
<proteinExistence type="predicted"/>
<gene>
    <name evidence="5" type="ORF">B2M20_13285</name>
</gene>
<keyword evidence="1" id="KW-0227">DNA damage</keyword>
<keyword evidence="3" id="KW-0234">DNA repair</keyword>
<dbReference type="STRING" id="29421.B2M20_13285"/>
<dbReference type="EMBL" id="MWPQ01000049">
    <property type="protein sequence ID" value="OPH82145.1"/>
    <property type="molecule type" value="Genomic_DNA"/>
</dbReference>
<sequence>MSLLPDQLANDLRVVFVGTAASRRSATVGAYYAHPGNRFWGALHEAGITSRRYNPEEFPKLLELGIGFTDICKNAAGMDHQIAKERFDVSSFRAKIEKYQPKTIAFTSKRAASLFFEQPTKNIPLGRQSPSVNDPDIFVLSSTSGLASSHWNLQPWQELAVWIEGVPGARNTA</sequence>
<evidence type="ECO:0000256" key="1">
    <source>
        <dbReference type="ARBA" id="ARBA00022763"/>
    </source>
</evidence>
<evidence type="ECO:0000313" key="6">
    <source>
        <dbReference type="Proteomes" id="UP000189940"/>
    </source>
</evidence>
<dbReference type="GO" id="GO:0006285">
    <property type="term" value="P:base-excision repair, AP site formation"/>
    <property type="evidence" value="ECO:0007669"/>
    <property type="project" value="InterPro"/>
</dbReference>
<dbReference type="InterPro" id="IPR036895">
    <property type="entry name" value="Uracil-DNA_glycosylase-like_sf"/>
</dbReference>
<dbReference type="Pfam" id="PF03167">
    <property type="entry name" value="UDG"/>
    <property type="match status" value="1"/>
</dbReference>
<dbReference type="InterPro" id="IPR005122">
    <property type="entry name" value="Uracil-DNA_glycosylase-like"/>
</dbReference>
<dbReference type="SUPFAM" id="SSF52141">
    <property type="entry name" value="Uracil-DNA glycosylase-like"/>
    <property type="match status" value="1"/>
</dbReference>
<organism evidence="5 6">
    <name type="scientific">Nitrobacter vulgaris</name>
    <dbReference type="NCBI Taxonomy" id="29421"/>
    <lineage>
        <taxon>Bacteria</taxon>
        <taxon>Pseudomonadati</taxon>
        <taxon>Pseudomonadota</taxon>
        <taxon>Alphaproteobacteria</taxon>
        <taxon>Hyphomicrobiales</taxon>
        <taxon>Nitrobacteraceae</taxon>
        <taxon>Nitrobacter</taxon>
    </lineage>
</organism>
<keyword evidence="2" id="KW-0378">Hydrolase</keyword>
<dbReference type="Gene3D" id="3.40.470.10">
    <property type="entry name" value="Uracil-DNA glycosylase-like domain"/>
    <property type="match status" value="1"/>
</dbReference>
<dbReference type="AlphaFoldDB" id="A0A1V4HWC3"/>
<protein>
    <submittedName>
        <fullName evidence="5">Mismatch-specific DNA-glycosylase</fullName>
    </submittedName>
</protein>
<evidence type="ECO:0000313" key="5">
    <source>
        <dbReference type="EMBL" id="OPH82145.1"/>
    </source>
</evidence>
<dbReference type="InterPro" id="IPR015637">
    <property type="entry name" value="MUG/TDG"/>
</dbReference>
<accession>A0A1V4HWC3</accession>
<dbReference type="PANTHER" id="PTHR12159">
    <property type="entry name" value="G/T AND G/U MISMATCH-SPECIFIC DNA GLYCOSYLASE"/>
    <property type="match status" value="1"/>
</dbReference>
<dbReference type="CDD" id="cd10028">
    <property type="entry name" value="UDG-F2_TDG_MUG"/>
    <property type="match status" value="1"/>
</dbReference>
<dbReference type="PANTHER" id="PTHR12159:SF9">
    <property type="entry name" value="G_T MISMATCH-SPECIFIC THYMINE DNA GLYCOSYLASE"/>
    <property type="match status" value="1"/>
</dbReference>
<evidence type="ECO:0000259" key="4">
    <source>
        <dbReference type="Pfam" id="PF03167"/>
    </source>
</evidence>
<dbReference type="RefSeq" id="WP_079447511.1">
    <property type="nucleotide sequence ID" value="NZ_MWPQ01000049.1"/>
</dbReference>
<reference evidence="5 6" key="1">
    <citation type="submission" date="2017-02" db="EMBL/GenBank/DDBJ databases">
        <title>Genome sequence of the nitrite-oxidizing bacterium Nitrobacter vulgaris strain Ab1.</title>
        <authorList>
            <person name="Mellbye B.L."/>
            <person name="Davis E.W."/>
            <person name="Spieck E."/>
            <person name="Chang J.H."/>
            <person name="Bottomley P.J."/>
            <person name="Sayavedra-Soto L.A."/>
        </authorList>
    </citation>
    <scope>NUCLEOTIDE SEQUENCE [LARGE SCALE GENOMIC DNA]</scope>
    <source>
        <strain evidence="5 6">Ab1</strain>
    </source>
</reference>
<evidence type="ECO:0000256" key="2">
    <source>
        <dbReference type="ARBA" id="ARBA00022801"/>
    </source>
</evidence>
<keyword evidence="6" id="KW-1185">Reference proteome</keyword>
<dbReference type="GO" id="GO:0008263">
    <property type="term" value="F:pyrimidine-specific mismatch base pair DNA N-glycosylase activity"/>
    <property type="evidence" value="ECO:0007669"/>
    <property type="project" value="TreeGrafter"/>
</dbReference>